<dbReference type="OrthoDB" id="1361519at2"/>
<dbReference type="AlphaFoldDB" id="A0A2S1L9L4"/>
<protein>
    <submittedName>
        <fullName evidence="1">Uncharacterized protein</fullName>
    </submittedName>
</protein>
<reference evidence="1 2" key="1">
    <citation type="submission" date="2017-04" db="EMBL/GenBank/DDBJ databases">
        <title>Compelte genome sequence of WV33.</title>
        <authorList>
            <person name="Lee P.C."/>
        </authorList>
    </citation>
    <scope>NUCLEOTIDE SEQUENCE [LARGE SCALE GENOMIC DNA]</scope>
    <source>
        <strain evidence="1 2">WV33</strain>
    </source>
</reference>
<dbReference type="KEGG" id="ffa:FFWV33_02405"/>
<dbReference type="Proteomes" id="UP000244527">
    <property type="component" value="Chromosome"/>
</dbReference>
<keyword evidence="2" id="KW-1185">Reference proteome</keyword>
<accession>A0A2S1L9L4</accession>
<evidence type="ECO:0000313" key="1">
    <source>
        <dbReference type="EMBL" id="AWG20460.1"/>
    </source>
</evidence>
<name>A0A2S1L9L4_9FLAO</name>
<dbReference type="RefSeq" id="WP_108739422.1">
    <property type="nucleotide sequence ID" value="NZ_CP020918.1"/>
</dbReference>
<sequence length="115" mass="13186">METKVPNIDRIEMNTVTNDVAGYYLVSTRWTMINDENITFVRNETLGYCYNLNWAGPMHKSDAMKGAEKNKTTRVISHAALKPFLSYLNDQIVLPNIHEVRELLNLDSDQLQLIG</sequence>
<dbReference type="EMBL" id="CP020918">
    <property type="protein sequence ID" value="AWG20460.1"/>
    <property type="molecule type" value="Genomic_DNA"/>
</dbReference>
<proteinExistence type="predicted"/>
<gene>
    <name evidence="1" type="ORF">FFWV33_02405</name>
</gene>
<organism evidence="1 2">
    <name type="scientific">Flavobacterium faecale</name>
    <dbReference type="NCBI Taxonomy" id="1355330"/>
    <lineage>
        <taxon>Bacteria</taxon>
        <taxon>Pseudomonadati</taxon>
        <taxon>Bacteroidota</taxon>
        <taxon>Flavobacteriia</taxon>
        <taxon>Flavobacteriales</taxon>
        <taxon>Flavobacteriaceae</taxon>
        <taxon>Flavobacterium</taxon>
    </lineage>
</organism>
<evidence type="ECO:0000313" key="2">
    <source>
        <dbReference type="Proteomes" id="UP000244527"/>
    </source>
</evidence>